<gene>
    <name evidence="3" type="ORF">SAMN05660662_0117</name>
</gene>
<evidence type="ECO:0000259" key="2">
    <source>
        <dbReference type="Pfam" id="PF13400"/>
    </source>
</evidence>
<evidence type="ECO:0000313" key="3">
    <source>
        <dbReference type="EMBL" id="SDG04358.1"/>
    </source>
</evidence>
<dbReference type="InterPro" id="IPR028087">
    <property type="entry name" value="Tad_N"/>
</dbReference>
<keyword evidence="1" id="KW-0472">Membrane</keyword>
<dbReference type="Proteomes" id="UP000199406">
    <property type="component" value="Unassembled WGS sequence"/>
</dbReference>
<reference evidence="4" key="1">
    <citation type="submission" date="2016-10" db="EMBL/GenBank/DDBJ databases">
        <authorList>
            <person name="Varghese N."/>
            <person name="Submissions S."/>
        </authorList>
    </citation>
    <scope>NUCLEOTIDE SEQUENCE [LARGE SCALE GENOMIC DNA]</scope>
    <source>
        <strain evidence="4">DSM 44268</strain>
    </source>
</reference>
<evidence type="ECO:0000313" key="4">
    <source>
        <dbReference type="Proteomes" id="UP000199406"/>
    </source>
</evidence>
<dbReference type="AlphaFoldDB" id="A0A1G7R0Q1"/>
<dbReference type="RefSeq" id="WP_091771037.1">
    <property type="nucleotide sequence ID" value="NZ_FNBT01000010.1"/>
</dbReference>
<feature type="transmembrane region" description="Helical" evidence="1">
    <location>
        <begin position="20"/>
        <end position="40"/>
    </location>
</feature>
<dbReference type="Pfam" id="PF13400">
    <property type="entry name" value="Tad"/>
    <property type="match status" value="1"/>
</dbReference>
<feature type="domain" description="Putative Flp pilus-assembly TadG-like N-terminal" evidence="2">
    <location>
        <begin position="15"/>
        <end position="62"/>
    </location>
</feature>
<dbReference type="EMBL" id="FNBT01000010">
    <property type="protein sequence ID" value="SDG04358.1"/>
    <property type="molecule type" value="Genomic_DNA"/>
</dbReference>
<evidence type="ECO:0000256" key="1">
    <source>
        <dbReference type="SAM" id="Phobius"/>
    </source>
</evidence>
<accession>A0A1G7R0Q1</accession>
<dbReference type="STRING" id="1550231.SAMN05660662_0117"/>
<protein>
    <submittedName>
        <fullName evidence="3">Putative Flp pilus-assembly TadE/G-like</fullName>
    </submittedName>
</protein>
<keyword evidence="4" id="KW-1185">Reference proteome</keyword>
<keyword evidence="1" id="KW-0812">Transmembrane</keyword>
<name>A0A1G7R0Q1_9ACTN</name>
<dbReference type="OrthoDB" id="4827894at2"/>
<keyword evidence="1" id="KW-1133">Transmembrane helix</keyword>
<sequence>MNLRQRLYEPASERGSISSFLAVLVPGLLLIIGLAVDGGAKVAATQRANAIADEAARAGGQALDISAALTGTVQVDSAAAMAAAQGYLDRNGVEGLVTLVDGDTLQVTTTITEPTSFLGLVGISSLTVEGSGTADLITVAGQNGGAGP</sequence>
<organism evidence="3 4">
    <name type="scientific">Blastococcus aurantiacus</name>
    <dbReference type="NCBI Taxonomy" id="1550231"/>
    <lineage>
        <taxon>Bacteria</taxon>
        <taxon>Bacillati</taxon>
        <taxon>Actinomycetota</taxon>
        <taxon>Actinomycetes</taxon>
        <taxon>Geodermatophilales</taxon>
        <taxon>Geodermatophilaceae</taxon>
        <taxon>Blastococcus</taxon>
    </lineage>
</organism>
<proteinExistence type="predicted"/>